<organism evidence="2">
    <name type="scientific">Dichomitus squalens</name>
    <dbReference type="NCBI Taxonomy" id="114155"/>
    <lineage>
        <taxon>Eukaryota</taxon>
        <taxon>Fungi</taxon>
        <taxon>Dikarya</taxon>
        <taxon>Basidiomycota</taxon>
        <taxon>Agaricomycotina</taxon>
        <taxon>Agaricomycetes</taxon>
        <taxon>Polyporales</taxon>
        <taxon>Polyporaceae</taxon>
        <taxon>Dichomitus</taxon>
    </lineage>
</organism>
<evidence type="ECO:0000256" key="1">
    <source>
        <dbReference type="SAM" id="MobiDB-lite"/>
    </source>
</evidence>
<dbReference type="Proteomes" id="UP000292957">
    <property type="component" value="Unassembled WGS sequence"/>
</dbReference>
<dbReference type="EMBL" id="ML143559">
    <property type="protein sequence ID" value="TBU22066.1"/>
    <property type="molecule type" value="Genomic_DNA"/>
</dbReference>
<protein>
    <submittedName>
        <fullName evidence="2">Uncharacterized protein</fullName>
    </submittedName>
</protein>
<feature type="region of interest" description="Disordered" evidence="1">
    <location>
        <begin position="48"/>
        <end position="72"/>
    </location>
</feature>
<reference evidence="2" key="1">
    <citation type="submission" date="2019-01" db="EMBL/GenBank/DDBJ databases">
        <title>Draft genome sequences of three monokaryotic isolates of the white-rot basidiomycete fungus Dichomitus squalens.</title>
        <authorList>
            <consortium name="DOE Joint Genome Institute"/>
            <person name="Lopez S.C."/>
            <person name="Andreopoulos B."/>
            <person name="Pangilinan J."/>
            <person name="Lipzen A."/>
            <person name="Riley R."/>
            <person name="Ahrendt S."/>
            <person name="Ng V."/>
            <person name="Barry K."/>
            <person name="Daum C."/>
            <person name="Grigoriev I.V."/>
            <person name="Hilden K.S."/>
            <person name="Makela M.R."/>
            <person name="de Vries R.P."/>
        </authorList>
    </citation>
    <scope>NUCLEOTIDE SEQUENCE [LARGE SCALE GENOMIC DNA]</scope>
    <source>
        <strain evidence="2">OM18370.1</strain>
    </source>
</reference>
<evidence type="ECO:0000313" key="2">
    <source>
        <dbReference type="EMBL" id="TBU22066.1"/>
    </source>
</evidence>
<accession>A0A4Q9M8X1</accession>
<proteinExistence type="predicted"/>
<gene>
    <name evidence="2" type="ORF">BD311DRAFT_771068</name>
</gene>
<dbReference type="AlphaFoldDB" id="A0A4Q9M8X1"/>
<name>A0A4Q9M8X1_9APHY</name>
<sequence length="72" mass="7756">MVRLGDIKGAQTRRRQTVLTAVPPSSLHVSCVLSCVYPPHHPLVTAHVDGRSRSSPCPVPSFAFRSQSTSTS</sequence>